<evidence type="ECO:0000256" key="6">
    <source>
        <dbReference type="ARBA" id="ARBA00045571"/>
    </source>
</evidence>
<name>A0A8C3Y628_CATUS</name>
<dbReference type="InterPro" id="IPR034601">
    <property type="entry name" value="LAMTOR4"/>
</dbReference>
<protein>
    <recommendedName>
        <fullName evidence="3">Ragulator complex protein LAMTOR4</fullName>
    </recommendedName>
    <alternativeName>
        <fullName evidence="5">Late endosomal/lysosomal adaptor and MAPK and MTOR activator 4</fullName>
    </alternativeName>
</protein>
<comment type="subcellular location">
    <subcellularLocation>
        <location evidence="1">Lysosome</location>
    </subcellularLocation>
</comment>
<accession>A0A8C3Y628</accession>
<dbReference type="PANTHER" id="PTHR33967:SF1">
    <property type="entry name" value="RAGULATOR COMPLEX PROTEIN LAMTOR4"/>
    <property type="match status" value="1"/>
</dbReference>
<reference evidence="8" key="3">
    <citation type="submission" date="2025-09" db="UniProtKB">
        <authorList>
            <consortium name="Ensembl"/>
        </authorList>
    </citation>
    <scope>IDENTIFICATION</scope>
</reference>
<reference evidence="8" key="2">
    <citation type="submission" date="2025-08" db="UniProtKB">
        <authorList>
            <consortium name="Ensembl"/>
        </authorList>
    </citation>
    <scope>IDENTIFICATION</scope>
</reference>
<comment type="function">
    <text evidence="6">As part of the Ragulator complex it is involved in amino acid sensing and activation of mTORC1, a signaling complex promoting cell growth in response to growth factors, energy levels, and amino acids. Activated by amino acids through a mechanism involving the lysosomal V-ATPase, the Ragulator plays a dual role for the small GTPases Rag (RagA/RRAGA, RagB/RRAGB, RagC/RRAGC and/or RagD/RRAGD): it (1) acts as a guanine nucleotide exchange factor (GEF), activating the small GTPases Rag and (2) mediates recruitment of Rag GTPases to the lysosome membrane. Activated Ragulator and Rag GTPases function as a scaffold recruiting mTORC1 to lysosomes where it is in turn activated.</text>
</comment>
<dbReference type="GO" id="GO:0071986">
    <property type="term" value="C:Ragulator complex"/>
    <property type="evidence" value="ECO:0007669"/>
    <property type="project" value="InterPro"/>
</dbReference>
<evidence type="ECO:0000313" key="9">
    <source>
        <dbReference type="Proteomes" id="UP000694563"/>
    </source>
</evidence>
<evidence type="ECO:0000256" key="3">
    <source>
        <dbReference type="ARBA" id="ARBA00016098"/>
    </source>
</evidence>
<organism evidence="8 9">
    <name type="scientific">Catharus ustulatus</name>
    <name type="common">Russet-backed thrush</name>
    <name type="synonym">Hylocichla ustulatus</name>
    <dbReference type="NCBI Taxonomy" id="91951"/>
    <lineage>
        <taxon>Eukaryota</taxon>
        <taxon>Metazoa</taxon>
        <taxon>Chordata</taxon>
        <taxon>Craniata</taxon>
        <taxon>Vertebrata</taxon>
        <taxon>Euteleostomi</taxon>
        <taxon>Archelosauria</taxon>
        <taxon>Archosauria</taxon>
        <taxon>Dinosauria</taxon>
        <taxon>Saurischia</taxon>
        <taxon>Theropoda</taxon>
        <taxon>Coelurosauria</taxon>
        <taxon>Aves</taxon>
        <taxon>Neognathae</taxon>
        <taxon>Neoaves</taxon>
        <taxon>Telluraves</taxon>
        <taxon>Australaves</taxon>
        <taxon>Passeriformes</taxon>
        <taxon>Turdidae</taxon>
        <taxon>Catharus</taxon>
    </lineage>
</organism>
<dbReference type="PANTHER" id="PTHR33967">
    <property type="entry name" value="RAGULATOR COMPLEX PROTEIN LAMTOR4"/>
    <property type="match status" value="1"/>
</dbReference>
<dbReference type="GO" id="GO:0005764">
    <property type="term" value="C:lysosome"/>
    <property type="evidence" value="ECO:0007669"/>
    <property type="project" value="UniProtKB-SubCell"/>
</dbReference>
<dbReference type="GO" id="GO:0071230">
    <property type="term" value="P:cellular response to amino acid stimulus"/>
    <property type="evidence" value="ECO:0007669"/>
    <property type="project" value="InterPro"/>
</dbReference>
<keyword evidence="4" id="KW-0458">Lysosome</keyword>
<dbReference type="Proteomes" id="UP000694563">
    <property type="component" value="Chromosome 37"/>
</dbReference>
<evidence type="ECO:0000256" key="1">
    <source>
        <dbReference type="ARBA" id="ARBA00004371"/>
    </source>
</evidence>
<proteinExistence type="inferred from homology"/>
<reference evidence="8" key="1">
    <citation type="submission" date="2020-10" db="EMBL/GenBank/DDBJ databases">
        <title>Catharus ustulatus (Swainson's thrush) genome, bCatUst1, primary haplotype v2.</title>
        <authorList>
            <person name="Delmore K."/>
            <person name="Vafadar M."/>
            <person name="Formenti G."/>
            <person name="Chow W."/>
            <person name="Pelan S."/>
            <person name="Howe K."/>
            <person name="Rhie A."/>
            <person name="Mountcastle J."/>
            <person name="Haase B."/>
            <person name="Fedrigo O."/>
            <person name="Jarvis E.D."/>
        </authorList>
    </citation>
    <scope>NUCLEOTIDE SEQUENCE [LARGE SCALE GENOMIC DNA]</scope>
</reference>
<dbReference type="Ensembl" id="ENSCUST00005018878.1">
    <property type="protein sequence ID" value="ENSCUSP00005018200.1"/>
    <property type="gene ID" value="ENSCUSG00005011662.1"/>
</dbReference>
<evidence type="ECO:0000256" key="5">
    <source>
        <dbReference type="ARBA" id="ARBA00032690"/>
    </source>
</evidence>
<comment type="similarity">
    <text evidence="2">Belongs to the LAMTOR4 family.</text>
</comment>
<keyword evidence="9" id="KW-1185">Reference proteome</keyword>
<evidence type="ECO:0000256" key="7">
    <source>
        <dbReference type="SAM" id="MobiDB-lite"/>
    </source>
</evidence>
<sequence length="167" mass="16906">MLTSALTQGLERVPAQAGYLVISDGAVLASSGDLENDEHTATVLQGLVATALGLRLPRGHEPPFRRLSGEGLSPRATKCHQVAPGGPQGVPRVISGTKVALKGHQVAPKGSPGGNFGVLSSPCPQNCPQGVPKVSSNVPRVSPKSSSGTKVALKGHKVTPKGSPGGF</sequence>
<dbReference type="AlphaFoldDB" id="A0A8C3Y628"/>
<dbReference type="GO" id="GO:0005085">
    <property type="term" value="F:guanyl-nucleotide exchange factor activity"/>
    <property type="evidence" value="ECO:0007669"/>
    <property type="project" value="TreeGrafter"/>
</dbReference>
<evidence type="ECO:0000256" key="4">
    <source>
        <dbReference type="ARBA" id="ARBA00023228"/>
    </source>
</evidence>
<feature type="region of interest" description="Disordered" evidence="7">
    <location>
        <begin position="130"/>
        <end position="167"/>
    </location>
</feature>
<evidence type="ECO:0000256" key="2">
    <source>
        <dbReference type="ARBA" id="ARBA00010627"/>
    </source>
</evidence>
<dbReference type="GO" id="GO:0032008">
    <property type="term" value="P:positive regulation of TOR signaling"/>
    <property type="evidence" value="ECO:0007669"/>
    <property type="project" value="InterPro"/>
</dbReference>
<evidence type="ECO:0000313" key="8">
    <source>
        <dbReference type="Ensembl" id="ENSCUSP00005018200.1"/>
    </source>
</evidence>
<feature type="compositionally biased region" description="Polar residues" evidence="7">
    <location>
        <begin position="130"/>
        <end position="149"/>
    </location>
</feature>